<evidence type="ECO:0000256" key="2">
    <source>
        <dbReference type="ARBA" id="ARBA00010441"/>
    </source>
</evidence>
<feature type="transmembrane region" description="Helical" evidence="12">
    <location>
        <begin position="125"/>
        <end position="143"/>
    </location>
</feature>
<proteinExistence type="inferred from homology"/>
<comment type="similarity">
    <text evidence="2 11">Belongs to the CDP-alcohol phosphatidyltransferase class-I family.</text>
</comment>
<evidence type="ECO:0000256" key="4">
    <source>
        <dbReference type="ARBA" id="ARBA00022679"/>
    </source>
</evidence>
<keyword evidence="5 12" id="KW-0812">Transmembrane</keyword>
<keyword evidence="9" id="KW-0594">Phospholipid biosynthesis</keyword>
<evidence type="ECO:0000313" key="14">
    <source>
        <dbReference type="Proteomes" id="UP001216390"/>
    </source>
</evidence>
<sequence length="232" mass="24595">MDPATDAHDDPATAHVVDVEAVGDVIEGEDRILTVPNAITAVRLACLPLFLWLLFVQEDRVWAASVLGALGATDWVDGYIARRWHQVSTVGKVLDPVADRLLFFVGGAAIIIDGAIPLWVAGLVLLREVLISLATVGLALAGAKRIDVTWWGKAGTFCTMFAFPLFLASEGQLFWRDEARVLAWGFAIPGLVFGYIALALYVPLAIAALKEGRAGRSGDADATPDGGTTAAG</sequence>
<keyword evidence="7" id="KW-0443">Lipid metabolism</keyword>
<evidence type="ECO:0000256" key="3">
    <source>
        <dbReference type="ARBA" id="ARBA00022516"/>
    </source>
</evidence>
<gene>
    <name evidence="13" type="ORF">PO878_11075</name>
</gene>
<dbReference type="GO" id="GO:0016780">
    <property type="term" value="F:phosphotransferase activity, for other substituted phosphate groups"/>
    <property type="evidence" value="ECO:0007669"/>
    <property type="project" value="InterPro"/>
</dbReference>
<keyword evidence="14" id="KW-1185">Reference proteome</keyword>
<evidence type="ECO:0000256" key="9">
    <source>
        <dbReference type="ARBA" id="ARBA00023209"/>
    </source>
</evidence>
<accession>A0AAE9Y4M8</accession>
<name>A0AAE9Y4M8_9ACTN</name>
<dbReference type="InterPro" id="IPR048254">
    <property type="entry name" value="CDP_ALCOHOL_P_TRANSF_CS"/>
</dbReference>
<dbReference type="InterPro" id="IPR000462">
    <property type="entry name" value="CDP-OH_P_trans"/>
</dbReference>
<dbReference type="AlphaFoldDB" id="A0AAE9Y4M8"/>
<dbReference type="GO" id="GO:0046474">
    <property type="term" value="P:glycerophospholipid biosynthetic process"/>
    <property type="evidence" value="ECO:0007669"/>
    <property type="project" value="TreeGrafter"/>
</dbReference>
<organism evidence="13 14">
    <name type="scientific">Iamia majanohamensis</name>
    <dbReference type="NCBI Taxonomy" id="467976"/>
    <lineage>
        <taxon>Bacteria</taxon>
        <taxon>Bacillati</taxon>
        <taxon>Actinomycetota</taxon>
        <taxon>Acidimicrobiia</taxon>
        <taxon>Acidimicrobiales</taxon>
        <taxon>Iamiaceae</taxon>
        <taxon>Iamia</taxon>
    </lineage>
</organism>
<dbReference type="Gene3D" id="1.20.120.1760">
    <property type="match status" value="1"/>
</dbReference>
<evidence type="ECO:0000256" key="1">
    <source>
        <dbReference type="ARBA" id="ARBA00004141"/>
    </source>
</evidence>
<dbReference type="InterPro" id="IPR043130">
    <property type="entry name" value="CDP-OH_PTrfase_TM_dom"/>
</dbReference>
<feature type="transmembrane region" description="Helical" evidence="12">
    <location>
        <begin position="101"/>
        <end position="119"/>
    </location>
</feature>
<evidence type="ECO:0000256" key="7">
    <source>
        <dbReference type="ARBA" id="ARBA00023098"/>
    </source>
</evidence>
<dbReference type="Pfam" id="PF01066">
    <property type="entry name" value="CDP-OH_P_transf"/>
    <property type="match status" value="1"/>
</dbReference>
<keyword evidence="6 12" id="KW-1133">Transmembrane helix</keyword>
<reference evidence="13" key="1">
    <citation type="submission" date="2023-01" db="EMBL/GenBank/DDBJ databases">
        <title>The diversity of Class Acidimicrobiia in South China Sea sediment environments and the proposal of Iamia marina sp. nov., a novel species of the genus Iamia.</title>
        <authorList>
            <person name="He Y."/>
            <person name="Tian X."/>
        </authorList>
    </citation>
    <scope>NUCLEOTIDE SEQUENCE</scope>
    <source>
        <strain evidence="13">DSM 19957</strain>
    </source>
</reference>
<dbReference type="PROSITE" id="PS00379">
    <property type="entry name" value="CDP_ALCOHOL_P_TRANSF"/>
    <property type="match status" value="1"/>
</dbReference>
<dbReference type="PANTHER" id="PTHR14269:SF62">
    <property type="entry name" value="CDP-DIACYLGLYCEROL--GLYCEROL-3-PHOSPHATE 3-PHOSPHATIDYLTRANSFERASE 1, CHLOROPLASTIC"/>
    <property type="match status" value="1"/>
</dbReference>
<dbReference type="PANTHER" id="PTHR14269">
    <property type="entry name" value="CDP-DIACYLGLYCEROL--GLYCEROL-3-PHOSPHATE 3-PHOSPHATIDYLTRANSFERASE-RELATED"/>
    <property type="match status" value="1"/>
</dbReference>
<dbReference type="Proteomes" id="UP001216390">
    <property type="component" value="Chromosome"/>
</dbReference>
<keyword evidence="4 11" id="KW-0808">Transferase</keyword>
<evidence type="ECO:0000256" key="8">
    <source>
        <dbReference type="ARBA" id="ARBA00023136"/>
    </source>
</evidence>
<feature type="transmembrane region" description="Helical" evidence="12">
    <location>
        <begin position="181"/>
        <end position="209"/>
    </location>
</feature>
<dbReference type="KEGG" id="ima:PO878_11075"/>
<evidence type="ECO:0000256" key="6">
    <source>
        <dbReference type="ARBA" id="ARBA00022989"/>
    </source>
</evidence>
<comment type="subcellular location">
    <subcellularLocation>
        <location evidence="1">Membrane</location>
        <topology evidence="1">Multi-pass membrane protein</topology>
    </subcellularLocation>
</comment>
<dbReference type="GO" id="GO:0016020">
    <property type="term" value="C:membrane"/>
    <property type="evidence" value="ECO:0007669"/>
    <property type="project" value="UniProtKB-SubCell"/>
</dbReference>
<dbReference type="RefSeq" id="WP_272734566.1">
    <property type="nucleotide sequence ID" value="NZ_CP116942.1"/>
</dbReference>
<evidence type="ECO:0000313" key="13">
    <source>
        <dbReference type="EMBL" id="WCO65041.1"/>
    </source>
</evidence>
<evidence type="ECO:0000256" key="12">
    <source>
        <dbReference type="SAM" id="Phobius"/>
    </source>
</evidence>
<evidence type="ECO:0000256" key="11">
    <source>
        <dbReference type="RuleBase" id="RU003750"/>
    </source>
</evidence>
<feature type="transmembrane region" description="Helical" evidence="12">
    <location>
        <begin position="38"/>
        <end position="55"/>
    </location>
</feature>
<dbReference type="InterPro" id="IPR050324">
    <property type="entry name" value="CDP-alcohol_PTase-I"/>
</dbReference>
<feature type="transmembrane region" description="Helical" evidence="12">
    <location>
        <begin position="150"/>
        <end position="169"/>
    </location>
</feature>
<keyword evidence="3" id="KW-0444">Lipid biosynthesis</keyword>
<evidence type="ECO:0000256" key="5">
    <source>
        <dbReference type="ARBA" id="ARBA00022692"/>
    </source>
</evidence>
<dbReference type="EMBL" id="CP116942">
    <property type="protein sequence ID" value="WCO65041.1"/>
    <property type="molecule type" value="Genomic_DNA"/>
</dbReference>
<evidence type="ECO:0000256" key="10">
    <source>
        <dbReference type="ARBA" id="ARBA00023264"/>
    </source>
</evidence>
<keyword evidence="8 12" id="KW-0472">Membrane</keyword>
<protein>
    <submittedName>
        <fullName evidence="13">CDP-alcohol phosphatidyltransferase family protein</fullName>
    </submittedName>
</protein>
<keyword evidence="10" id="KW-1208">Phospholipid metabolism</keyword>